<dbReference type="InterPro" id="IPR032808">
    <property type="entry name" value="DoxX"/>
</dbReference>
<keyword evidence="2" id="KW-0812">Transmembrane</keyword>
<comment type="subcellular location">
    <subcellularLocation>
        <location evidence="1">Membrane</location>
        <topology evidence="1">Multi-pass membrane protein</topology>
    </subcellularLocation>
</comment>
<comment type="caution">
    <text evidence="6">The sequence shown here is derived from an EMBL/GenBank/DDBJ whole genome shotgun (WGS) entry which is preliminary data.</text>
</comment>
<sequence length="191" mass="20304">MSKLLRFMGRAAIAPVFIVGGKNALDNSEQLSGVVEQAADKLGIKELPVSSNLLVQANGVSMMGLGTALGLGIFPRLAALGLVGSLVPTTYAGHRFWEESEPEKKNTQVLSFALNTAIVGGLLNIAAAPRTKHKEVSKKESRRARKAEKKAARAERKAKIESAKSSGLQKVGRTGGKLAFLTKCHSKCHSK</sequence>
<evidence type="ECO:0000256" key="1">
    <source>
        <dbReference type="ARBA" id="ARBA00004141"/>
    </source>
</evidence>
<protein>
    <submittedName>
        <fullName evidence="6">DoxX family protein</fullName>
    </submittedName>
</protein>
<organism evidence="6 7">
    <name type="scientific">Corynebacterium kroppenstedtii</name>
    <dbReference type="NCBI Taxonomy" id="161879"/>
    <lineage>
        <taxon>Bacteria</taxon>
        <taxon>Bacillati</taxon>
        <taxon>Actinomycetota</taxon>
        <taxon>Actinomycetes</taxon>
        <taxon>Mycobacteriales</taxon>
        <taxon>Corynebacteriaceae</taxon>
        <taxon>Corynebacterium</taxon>
    </lineage>
</organism>
<name>A0A2W5SS63_9CORY</name>
<keyword evidence="3" id="KW-1133">Transmembrane helix</keyword>
<dbReference type="AlphaFoldDB" id="A0A2W5SS63"/>
<feature type="compositionally biased region" description="Basic residues" evidence="5">
    <location>
        <begin position="133"/>
        <end position="148"/>
    </location>
</feature>
<dbReference type="EMBL" id="QFRA01000003">
    <property type="protein sequence ID" value="PZR06149.1"/>
    <property type="molecule type" value="Genomic_DNA"/>
</dbReference>
<accession>A0A2W5SS63</accession>
<proteinExistence type="predicted"/>
<dbReference type="Proteomes" id="UP000249432">
    <property type="component" value="Unassembled WGS sequence"/>
</dbReference>
<reference evidence="6 7" key="1">
    <citation type="submission" date="2017-08" db="EMBL/GenBank/DDBJ databases">
        <title>Infants hospitalized years apart are colonized by the same room-sourced microbial strains.</title>
        <authorList>
            <person name="Brooks B."/>
            <person name="Olm M.R."/>
            <person name="Firek B.A."/>
            <person name="Baker R."/>
            <person name="Thomas B.C."/>
            <person name="Morowitz M.J."/>
            <person name="Banfield J.F."/>
        </authorList>
    </citation>
    <scope>NUCLEOTIDE SEQUENCE [LARGE SCALE GENOMIC DNA]</scope>
    <source>
        <strain evidence="6">S2_003_000_R1_3</strain>
    </source>
</reference>
<evidence type="ECO:0000313" key="7">
    <source>
        <dbReference type="Proteomes" id="UP000249432"/>
    </source>
</evidence>
<evidence type="ECO:0000256" key="4">
    <source>
        <dbReference type="ARBA" id="ARBA00023136"/>
    </source>
</evidence>
<evidence type="ECO:0000256" key="5">
    <source>
        <dbReference type="SAM" id="MobiDB-lite"/>
    </source>
</evidence>
<dbReference type="GO" id="GO:0016020">
    <property type="term" value="C:membrane"/>
    <property type="evidence" value="ECO:0007669"/>
    <property type="project" value="UniProtKB-SubCell"/>
</dbReference>
<keyword evidence="4" id="KW-0472">Membrane</keyword>
<dbReference type="Pfam" id="PF07681">
    <property type="entry name" value="DoxX"/>
    <property type="match status" value="1"/>
</dbReference>
<evidence type="ECO:0000313" key="6">
    <source>
        <dbReference type="EMBL" id="PZR06149.1"/>
    </source>
</evidence>
<dbReference type="RefSeq" id="WP_303734186.1">
    <property type="nucleotide sequence ID" value="NZ_CAKZHK010000007.1"/>
</dbReference>
<evidence type="ECO:0000256" key="2">
    <source>
        <dbReference type="ARBA" id="ARBA00022692"/>
    </source>
</evidence>
<feature type="compositionally biased region" description="Basic and acidic residues" evidence="5">
    <location>
        <begin position="149"/>
        <end position="162"/>
    </location>
</feature>
<evidence type="ECO:0000256" key="3">
    <source>
        <dbReference type="ARBA" id="ARBA00022989"/>
    </source>
</evidence>
<gene>
    <name evidence="6" type="ORF">DI525_02300</name>
</gene>
<feature type="region of interest" description="Disordered" evidence="5">
    <location>
        <begin position="133"/>
        <end position="171"/>
    </location>
</feature>